<feature type="region of interest" description="Disordered" evidence="1">
    <location>
        <begin position="306"/>
        <end position="341"/>
    </location>
</feature>
<keyword evidence="2" id="KW-0472">Membrane</keyword>
<dbReference type="Proteomes" id="UP000807342">
    <property type="component" value="Unassembled WGS sequence"/>
</dbReference>
<gene>
    <name evidence="4" type="ORF">P691DRAFT_712638</name>
</gene>
<reference evidence="4" key="1">
    <citation type="submission" date="2020-11" db="EMBL/GenBank/DDBJ databases">
        <authorList>
            <consortium name="DOE Joint Genome Institute"/>
            <person name="Ahrendt S."/>
            <person name="Riley R."/>
            <person name="Andreopoulos W."/>
            <person name="Labutti K."/>
            <person name="Pangilinan J."/>
            <person name="Ruiz-Duenas F.J."/>
            <person name="Barrasa J.M."/>
            <person name="Sanchez-Garcia M."/>
            <person name="Camarero S."/>
            <person name="Miyauchi S."/>
            <person name="Serrano A."/>
            <person name="Linde D."/>
            <person name="Babiker R."/>
            <person name="Drula E."/>
            <person name="Ayuso-Fernandez I."/>
            <person name="Pacheco R."/>
            <person name="Padilla G."/>
            <person name="Ferreira P."/>
            <person name="Barriuso J."/>
            <person name="Kellner H."/>
            <person name="Castanera R."/>
            <person name="Alfaro M."/>
            <person name="Ramirez L."/>
            <person name="Pisabarro A.G."/>
            <person name="Kuo A."/>
            <person name="Tritt A."/>
            <person name="Lipzen A."/>
            <person name="He G."/>
            <person name="Yan M."/>
            <person name="Ng V."/>
            <person name="Cullen D."/>
            <person name="Martin F."/>
            <person name="Rosso M.-N."/>
            <person name="Henrissat B."/>
            <person name="Hibbett D."/>
            <person name="Martinez A.T."/>
            <person name="Grigoriev I.V."/>
        </authorList>
    </citation>
    <scope>NUCLEOTIDE SEQUENCE</scope>
    <source>
        <strain evidence="4">MF-IS2</strain>
    </source>
</reference>
<protein>
    <submittedName>
        <fullName evidence="4">Uncharacterized protein</fullName>
    </submittedName>
</protein>
<feature type="signal peptide" evidence="3">
    <location>
        <begin position="1"/>
        <end position="25"/>
    </location>
</feature>
<feature type="transmembrane region" description="Helical" evidence="2">
    <location>
        <begin position="226"/>
        <end position="249"/>
    </location>
</feature>
<keyword evidence="5" id="KW-1185">Reference proteome</keyword>
<keyword evidence="2" id="KW-0812">Transmembrane</keyword>
<feature type="compositionally biased region" description="Polar residues" evidence="1">
    <location>
        <begin position="310"/>
        <end position="341"/>
    </location>
</feature>
<evidence type="ECO:0000313" key="5">
    <source>
        <dbReference type="Proteomes" id="UP000807342"/>
    </source>
</evidence>
<feature type="compositionally biased region" description="Polar residues" evidence="1">
    <location>
        <begin position="168"/>
        <end position="191"/>
    </location>
</feature>
<name>A0A9P5X3F9_9AGAR</name>
<keyword evidence="2" id="KW-1133">Transmembrane helix</keyword>
<evidence type="ECO:0000256" key="1">
    <source>
        <dbReference type="SAM" id="MobiDB-lite"/>
    </source>
</evidence>
<dbReference type="OrthoDB" id="3362711at2759"/>
<keyword evidence="3" id="KW-0732">Signal</keyword>
<evidence type="ECO:0000313" key="4">
    <source>
        <dbReference type="EMBL" id="KAF9443884.1"/>
    </source>
</evidence>
<evidence type="ECO:0000256" key="2">
    <source>
        <dbReference type="SAM" id="Phobius"/>
    </source>
</evidence>
<dbReference type="EMBL" id="MU151425">
    <property type="protein sequence ID" value="KAF9443884.1"/>
    <property type="molecule type" value="Genomic_DNA"/>
</dbReference>
<feature type="chain" id="PRO_5040208721" evidence="3">
    <location>
        <begin position="26"/>
        <end position="341"/>
    </location>
</feature>
<organism evidence="4 5">
    <name type="scientific">Macrolepiota fuliginosa MF-IS2</name>
    <dbReference type="NCBI Taxonomy" id="1400762"/>
    <lineage>
        <taxon>Eukaryota</taxon>
        <taxon>Fungi</taxon>
        <taxon>Dikarya</taxon>
        <taxon>Basidiomycota</taxon>
        <taxon>Agaricomycotina</taxon>
        <taxon>Agaricomycetes</taxon>
        <taxon>Agaricomycetidae</taxon>
        <taxon>Agaricales</taxon>
        <taxon>Agaricineae</taxon>
        <taxon>Agaricaceae</taxon>
        <taxon>Macrolepiota</taxon>
    </lineage>
</organism>
<sequence length="341" mass="36195">MVVSWRTRAFVASALVAVQIAGVVGQTTDAVCLPIFNWVFNSQHQSPCVVASSLLAVCNGGPYNVASLPDATHYLGPVSVFDANDCQCNTVVYTMMSACAACQGREYIAWSQWTANCPSVSEGFPEALPTGLHVPGWAYLDPRPSDTFDQLRAQKSINLTESVILPAPTSTSNSVRPTKKLSATSSSKGLVSSTHVSSTMSSSPTPAPSSSTANQSSVPNSHHANMIGGIAIGASVAGLGILGVILWLLHLRIVKKEEQGVRLVSPVDTEPPQLDLEQGPRVIIEEFDEKEDQTHEHMQRYIRATVPAHSPSSSAAGTLPSVSILTNSEPPTPTQATHRTN</sequence>
<proteinExistence type="predicted"/>
<dbReference type="AlphaFoldDB" id="A0A9P5X3F9"/>
<feature type="region of interest" description="Disordered" evidence="1">
    <location>
        <begin position="168"/>
        <end position="220"/>
    </location>
</feature>
<accession>A0A9P5X3F9</accession>
<evidence type="ECO:0000256" key="3">
    <source>
        <dbReference type="SAM" id="SignalP"/>
    </source>
</evidence>
<feature type="compositionally biased region" description="Low complexity" evidence="1">
    <location>
        <begin position="192"/>
        <end position="220"/>
    </location>
</feature>
<comment type="caution">
    <text evidence="4">The sequence shown here is derived from an EMBL/GenBank/DDBJ whole genome shotgun (WGS) entry which is preliminary data.</text>
</comment>